<reference evidence="1 2" key="1">
    <citation type="submission" date="2018-03" db="EMBL/GenBank/DDBJ databases">
        <authorList>
            <person name="Keele B.F."/>
        </authorList>
    </citation>
    <scope>NUCLEOTIDE SEQUENCE [LARGE SCALE GENOMIC DNA]</scope>
    <source>
        <strain evidence="1 2">CECT 8504</strain>
    </source>
</reference>
<name>A0A2R8BQQ5_9RHOB</name>
<gene>
    <name evidence="1" type="ORF">PAA8504_00317</name>
</gene>
<evidence type="ECO:0000313" key="1">
    <source>
        <dbReference type="EMBL" id="SPJ22523.1"/>
    </source>
</evidence>
<dbReference type="PROSITE" id="PS51257">
    <property type="entry name" value="PROKAR_LIPOPROTEIN"/>
    <property type="match status" value="1"/>
</dbReference>
<evidence type="ECO:0000313" key="2">
    <source>
        <dbReference type="Proteomes" id="UP000244912"/>
    </source>
</evidence>
<accession>A0A2R8BQQ5</accession>
<dbReference type="Proteomes" id="UP000244912">
    <property type="component" value="Unassembled WGS sequence"/>
</dbReference>
<organism evidence="1 2">
    <name type="scientific">Palleronia abyssalis</name>
    <dbReference type="NCBI Taxonomy" id="1501240"/>
    <lineage>
        <taxon>Bacteria</taxon>
        <taxon>Pseudomonadati</taxon>
        <taxon>Pseudomonadota</taxon>
        <taxon>Alphaproteobacteria</taxon>
        <taxon>Rhodobacterales</taxon>
        <taxon>Roseobacteraceae</taxon>
        <taxon>Palleronia</taxon>
    </lineage>
</organism>
<dbReference type="EMBL" id="ONZF01000001">
    <property type="protein sequence ID" value="SPJ22523.1"/>
    <property type="molecule type" value="Genomic_DNA"/>
</dbReference>
<proteinExistence type="predicted"/>
<dbReference type="AlphaFoldDB" id="A0A2R8BQQ5"/>
<sequence>MKKLVAETGIDGKMAMRVRLIGFVVATLALGGCSTLDGTARETRQQEALQAQLFALAAPDQDVAMARLRPEDGCYWYRHAGRVETTELPLRTPGGQQICAPSET</sequence>
<protein>
    <submittedName>
        <fullName evidence="1">Uncharacterized protein</fullName>
    </submittedName>
</protein>
<keyword evidence="2" id="KW-1185">Reference proteome</keyword>